<dbReference type="Proteomes" id="UP000070134">
    <property type="component" value="Chromosome"/>
</dbReference>
<feature type="transmembrane region" description="Helical" evidence="1">
    <location>
        <begin position="500"/>
        <end position="521"/>
    </location>
</feature>
<dbReference type="STRING" id="37927.SA2016_0036"/>
<evidence type="ECO:0000256" key="1">
    <source>
        <dbReference type="SAM" id="Phobius"/>
    </source>
</evidence>
<feature type="transmembrane region" description="Helical" evidence="1">
    <location>
        <begin position="20"/>
        <end position="40"/>
    </location>
</feature>
<feature type="transmembrane region" description="Helical" evidence="1">
    <location>
        <begin position="238"/>
        <end position="258"/>
    </location>
</feature>
<feature type="transmembrane region" description="Helical" evidence="1">
    <location>
        <begin position="456"/>
        <end position="475"/>
    </location>
</feature>
<dbReference type="RefSeq" id="WP_066494137.1">
    <property type="nucleotide sequence ID" value="NZ_BJMO01000013.1"/>
</dbReference>
<feature type="transmembrane region" description="Helical" evidence="1">
    <location>
        <begin position="387"/>
        <end position="411"/>
    </location>
</feature>
<name>A0A126ZW21_9MICC</name>
<feature type="transmembrane region" description="Helical" evidence="1">
    <location>
        <begin position="193"/>
        <end position="218"/>
    </location>
</feature>
<keyword evidence="3" id="KW-1185">Reference proteome</keyword>
<feature type="transmembrane region" description="Helical" evidence="1">
    <location>
        <begin position="431"/>
        <end position="449"/>
    </location>
</feature>
<keyword evidence="1" id="KW-0472">Membrane</keyword>
<protein>
    <submittedName>
        <fullName evidence="2">Multidrug ABC transporter permease</fullName>
    </submittedName>
</protein>
<gene>
    <name evidence="2" type="ORF">SA2016_0036</name>
</gene>
<proteinExistence type="predicted"/>
<accession>A0A126ZW21</accession>
<dbReference type="AlphaFoldDB" id="A0A126ZW21"/>
<dbReference type="EMBL" id="CP014518">
    <property type="protein sequence ID" value="AMM30741.1"/>
    <property type="molecule type" value="Genomic_DNA"/>
</dbReference>
<keyword evidence="1" id="KW-0812">Transmembrane</keyword>
<feature type="transmembrane region" description="Helical" evidence="1">
    <location>
        <begin position="160"/>
        <end position="181"/>
    </location>
</feature>
<organism evidence="2 3">
    <name type="scientific">Sinomonas atrocyanea</name>
    <dbReference type="NCBI Taxonomy" id="37927"/>
    <lineage>
        <taxon>Bacteria</taxon>
        <taxon>Bacillati</taxon>
        <taxon>Actinomycetota</taxon>
        <taxon>Actinomycetes</taxon>
        <taxon>Micrococcales</taxon>
        <taxon>Micrococcaceae</taxon>
        <taxon>Sinomonas</taxon>
    </lineage>
</organism>
<dbReference type="KEGG" id="satk:SA2016_0036"/>
<feature type="transmembrane region" description="Helical" evidence="1">
    <location>
        <begin position="82"/>
        <end position="100"/>
    </location>
</feature>
<evidence type="ECO:0000313" key="2">
    <source>
        <dbReference type="EMBL" id="AMM30741.1"/>
    </source>
</evidence>
<reference evidence="2 3" key="1">
    <citation type="submission" date="2016-02" db="EMBL/GenBank/DDBJ databases">
        <title>Complete genome of Sinomonas atrocyanea KCTC 3377.</title>
        <authorList>
            <person name="Kim K.M."/>
        </authorList>
    </citation>
    <scope>NUCLEOTIDE SEQUENCE [LARGE SCALE GENOMIC DNA]</scope>
    <source>
        <strain evidence="2 3">KCTC 3377</strain>
    </source>
</reference>
<evidence type="ECO:0000313" key="3">
    <source>
        <dbReference type="Proteomes" id="UP000070134"/>
    </source>
</evidence>
<feature type="transmembrane region" description="Helical" evidence="1">
    <location>
        <begin position="287"/>
        <end position="310"/>
    </location>
</feature>
<feature type="transmembrane region" description="Helical" evidence="1">
    <location>
        <begin position="127"/>
        <end position="154"/>
    </location>
</feature>
<dbReference type="OrthoDB" id="2014935at2"/>
<sequence>MSGFAGTGRLLLFALRLDRLRLAPWVLIIALFPFTVYNSYSTVFSGPDEARSLEQTLSTNPAFMLLLGPADRLDDPFGFTTWRMQVFGMFFAALMAVFAVTRHARAAEDTGQAELIDSGAVGQHARLAAAVLLAWIASAAVALVIGGTLAVSGARAQESFALGALIGGVGVTFAGIAAVTCQIGSYARTANTLAATILVLAYVVRGLADTLTGGEWALWTSPLGWAELVRPATELSPAPLALLVAAGAAAAGVGAWLAGRRDYGAGLVHERPGPTRWRAGVWGHTAALYRAPTLTWTAAFVFLGFVYGLVTGTLRDFYEGNAFIRQLLAAHAATEADLTFTFVSLLLLILALTGAVLGIQVAARFAAEEEEGRAEWLLSTAVSRQGYFVPTAVAALLAPSATFAVGGAVLAATSDATGAPIGAGDIVRQTLATLPALWLATAAGLALVGAAPLLRWIAWLLLVYWLLVTVFGPVLKAPDWLLDTSPFHVIPRVTAADADWAPVAWILAITAALLAAAVLGYRARSIRGA</sequence>
<keyword evidence="1" id="KW-1133">Transmembrane helix</keyword>
<feature type="transmembrane region" description="Helical" evidence="1">
    <location>
        <begin position="342"/>
        <end position="366"/>
    </location>
</feature>